<organism evidence="8 9">
    <name type="scientific">Rhodamnia argentea</name>
    <dbReference type="NCBI Taxonomy" id="178133"/>
    <lineage>
        <taxon>Eukaryota</taxon>
        <taxon>Viridiplantae</taxon>
        <taxon>Streptophyta</taxon>
        <taxon>Embryophyta</taxon>
        <taxon>Tracheophyta</taxon>
        <taxon>Spermatophyta</taxon>
        <taxon>Magnoliopsida</taxon>
        <taxon>eudicotyledons</taxon>
        <taxon>Gunneridae</taxon>
        <taxon>Pentapetalae</taxon>
        <taxon>rosids</taxon>
        <taxon>malvids</taxon>
        <taxon>Myrtales</taxon>
        <taxon>Myrtaceae</taxon>
        <taxon>Myrtoideae</taxon>
        <taxon>Myrteae</taxon>
        <taxon>Australasian group</taxon>
        <taxon>Rhodamnia</taxon>
    </lineage>
</organism>
<dbReference type="InterPro" id="IPR004813">
    <property type="entry name" value="OPT"/>
</dbReference>
<feature type="transmembrane region" description="Helical" evidence="7">
    <location>
        <begin position="487"/>
        <end position="515"/>
    </location>
</feature>
<evidence type="ECO:0000256" key="3">
    <source>
        <dbReference type="ARBA" id="ARBA00022448"/>
    </source>
</evidence>
<dbReference type="InterPro" id="IPR045035">
    <property type="entry name" value="YSL-like"/>
</dbReference>
<feature type="transmembrane region" description="Helical" evidence="7">
    <location>
        <begin position="454"/>
        <end position="475"/>
    </location>
</feature>
<evidence type="ECO:0000313" key="9">
    <source>
        <dbReference type="RefSeq" id="XP_048136596.1"/>
    </source>
</evidence>
<dbReference type="Pfam" id="PF03169">
    <property type="entry name" value="OPT"/>
    <property type="match status" value="1"/>
</dbReference>
<dbReference type="PANTHER" id="PTHR31645:SF22">
    <property type="entry name" value="METAL-NICOTIANAMINE TRANSPORTER YSL7-RELATED"/>
    <property type="match status" value="1"/>
</dbReference>
<feature type="transmembrane region" description="Helical" evidence="7">
    <location>
        <begin position="307"/>
        <end position="327"/>
    </location>
</feature>
<keyword evidence="6 7" id="KW-0472">Membrane</keyword>
<feature type="transmembrane region" description="Helical" evidence="7">
    <location>
        <begin position="88"/>
        <end position="112"/>
    </location>
</feature>
<feature type="transmembrane region" description="Helical" evidence="7">
    <location>
        <begin position="282"/>
        <end position="301"/>
    </location>
</feature>
<accession>A0ABM3HJ30</accession>
<feature type="transmembrane region" description="Helical" evidence="7">
    <location>
        <begin position="217"/>
        <end position="241"/>
    </location>
</feature>
<name>A0ABM3HJ30_9MYRT</name>
<keyword evidence="5 7" id="KW-1133">Transmembrane helix</keyword>
<evidence type="ECO:0000256" key="4">
    <source>
        <dbReference type="ARBA" id="ARBA00022692"/>
    </source>
</evidence>
<feature type="transmembrane region" description="Helical" evidence="7">
    <location>
        <begin position="124"/>
        <end position="148"/>
    </location>
</feature>
<reference evidence="9" key="1">
    <citation type="submission" date="2025-08" db="UniProtKB">
        <authorList>
            <consortium name="RefSeq"/>
        </authorList>
    </citation>
    <scope>IDENTIFICATION</scope>
    <source>
        <tissue evidence="9">Leaf</tissue>
    </source>
</reference>
<dbReference type="Proteomes" id="UP000827889">
    <property type="component" value="Chromosome 6"/>
</dbReference>
<dbReference type="NCBIfam" id="TIGR00728">
    <property type="entry name" value="OPT_sfam"/>
    <property type="match status" value="1"/>
</dbReference>
<comment type="similarity">
    <text evidence="2">Belongs to the YSL (TC 2.A.67.2) family.</text>
</comment>
<keyword evidence="8" id="KW-1185">Reference proteome</keyword>
<evidence type="ECO:0000256" key="7">
    <source>
        <dbReference type="SAM" id="Phobius"/>
    </source>
</evidence>
<evidence type="ECO:0000313" key="8">
    <source>
        <dbReference type="Proteomes" id="UP000827889"/>
    </source>
</evidence>
<feature type="transmembrane region" description="Helical" evidence="7">
    <location>
        <begin position="169"/>
        <end position="191"/>
    </location>
</feature>
<dbReference type="RefSeq" id="XP_048136596.1">
    <property type="nucleotide sequence ID" value="XM_048280639.1"/>
</dbReference>
<feature type="transmembrane region" description="Helical" evidence="7">
    <location>
        <begin position="395"/>
        <end position="417"/>
    </location>
</feature>
<evidence type="ECO:0000256" key="6">
    <source>
        <dbReference type="ARBA" id="ARBA00023136"/>
    </source>
</evidence>
<evidence type="ECO:0000256" key="1">
    <source>
        <dbReference type="ARBA" id="ARBA00004141"/>
    </source>
</evidence>
<proteinExistence type="inferred from homology"/>
<evidence type="ECO:0000256" key="2">
    <source>
        <dbReference type="ARBA" id="ARBA00010276"/>
    </source>
</evidence>
<sequence>MKVIEDGEKIDLSQNDWPLKYNKLEEDMGNEVKPHELHCIEFLFKDEEIPPWQSQLTLRAVVASCAMGAFLTIFVVKMDLMFGMIPPVNLFAGFFGFLFISTWTKLLSAAGFQGQPFTRQENAVIQICVNAIISIAYSGGFASYLFAMSDIVAKQMPGPVDPSDIKNPSFGWMTLLLLLSSSAGVFTPLPLRNTKSGDWYPAKVAPRTLSGLQAYKVFIGLSIIIGDGVYNLIKIIVVGLLKHKNNSALPVAANSFTGNTPASYDEEVRSKAFLKDQIPKRVAIGGYVVIATISVAVLPFIFPSLKWYHVLTLYLISPLLGFCRVYVTALTDMSVSSVLGRMAILIFGSWTGMSSGSVLAGLAACGALMHLVDAASNMMETFKLGYMTLSSPKSLFLSQLIGTLVGCLVSPYIFLYFKNHYPNGFGTPDSMFPASWASSQRAAAMRATNGFSTLPKHCLSLSLAFFFVAILVSLLRDSMPKKWKHLIPIPMAFAVPFNVGAYLSIDMCVGYLVFYLWRRKNKAQAEALAPFVGSALMFGDGLWWFPSTILRMRNIIAPMCMRFLSKEMSAQVENCLNGGS</sequence>
<gene>
    <name evidence="9" type="primary">LOC115741598</name>
</gene>
<feature type="transmembrane region" description="Helical" evidence="7">
    <location>
        <begin position="527"/>
        <end position="545"/>
    </location>
</feature>
<keyword evidence="4 7" id="KW-0812">Transmembrane</keyword>
<keyword evidence="3" id="KW-0813">Transport</keyword>
<dbReference type="PANTHER" id="PTHR31645">
    <property type="entry name" value="OLIGOPEPTIDE TRANSPORTER YGL114W-RELATED"/>
    <property type="match status" value="1"/>
</dbReference>
<dbReference type="GeneID" id="115741598"/>
<feature type="transmembrane region" description="Helical" evidence="7">
    <location>
        <begin position="56"/>
        <end position="76"/>
    </location>
</feature>
<comment type="subcellular location">
    <subcellularLocation>
        <location evidence="1">Membrane</location>
        <topology evidence="1">Multi-pass membrane protein</topology>
    </subcellularLocation>
</comment>
<protein>
    <submittedName>
        <fullName evidence="9">Probable metal-nicotianamine transporter YSL7</fullName>
    </submittedName>
</protein>
<evidence type="ECO:0000256" key="5">
    <source>
        <dbReference type="ARBA" id="ARBA00022989"/>
    </source>
</evidence>